<feature type="region of interest" description="Disordered" evidence="1">
    <location>
        <begin position="375"/>
        <end position="411"/>
    </location>
</feature>
<evidence type="ECO:0000259" key="2">
    <source>
        <dbReference type="PROSITE" id="PS51968"/>
    </source>
</evidence>
<keyword evidence="4" id="KW-1185">Reference proteome</keyword>
<dbReference type="PANTHER" id="PTHR11037:SF20">
    <property type="entry name" value="PROTEIN GRAINYHEAD"/>
    <property type="match status" value="1"/>
</dbReference>
<dbReference type="AlphaFoldDB" id="A0A167W6C6"/>
<dbReference type="GO" id="GO:0005634">
    <property type="term" value="C:nucleus"/>
    <property type="evidence" value="ECO:0007669"/>
    <property type="project" value="TreeGrafter"/>
</dbReference>
<dbReference type="PROSITE" id="PS51968">
    <property type="entry name" value="GRH_CP2_DB"/>
    <property type="match status" value="1"/>
</dbReference>
<feature type="domain" description="Grh/CP2 DB" evidence="2">
    <location>
        <begin position="92"/>
        <end position="400"/>
    </location>
</feature>
<proteinExistence type="predicted"/>
<name>A0A167W6C6_9EURO</name>
<dbReference type="GO" id="GO:0001228">
    <property type="term" value="F:DNA-binding transcription activator activity, RNA polymerase II-specific"/>
    <property type="evidence" value="ECO:0007669"/>
    <property type="project" value="TreeGrafter"/>
</dbReference>
<dbReference type="VEuPathDB" id="FungiDB:AAP_05029"/>
<organism evidence="3 4">
    <name type="scientific">Ascosphaera apis ARSEF 7405</name>
    <dbReference type="NCBI Taxonomy" id="392613"/>
    <lineage>
        <taxon>Eukaryota</taxon>
        <taxon>Fungi</taxon>
        <taxon>Dikarya</taxon>
        <taxon>Ascomycota</taxon>
        <taxon>Pezizomycotina</taxon>
        <taxon>Eurotiomycetes</taxon>
        <taxon>Eurotiomycetidae</taxon>
        <taxon>Onygenales</taxon>
        <taxon>Ascosphaeraceae</taxon>
        <taxon>Ascosphaera</taxon>
    </lineage>
</organism>
<dbReference type="PANTHER" id="PTHR11037">
    <property type="entry name" value="TRANSCRIPTION FACTOR CP2"/>
    <property type="match status" value="1"/>
</dbReference>
<feature type="compositionally biased region" description="Low complexity" evidence="1">
    <location>
        <begin position="383"/>
        <end position="397"/>
    </location>
</feature>
<sequence length="649" mass="70741">MDFWPGALTGALGHDMRAQSAPIGNSAMYQYEHRRDGSNQTAMLKNSMEAFQPSVHQLHTPPMGPHSFTPVAGHISVQPSQERSKYTFQKYNLSRFESTLCSQTAMFHKEEVPSTYLNKGQTYMLKIADKTPLVSGSMPVKYVTSIRISFEDDELRGKAADCWRLWKRTRGRNSNGECSESNKKQWLAVELVDAGTDPIYASPISPELASGHSNFSHPACAQLVKAQFDGLTVVWSPTQSSAQQVPQECLIPIRFNFLSTDFMPSKGVKGAPMRLCVKTKVIQSGAPSQVSAAQSDNHEGFNSPAISVASPVISTPTPKQSPSLVNPLDETTNESWYCKIQAFRDHGAERKFQNHRQQIESAIANNSAKLANLLNGIKDGSHSPRGSLGSSPSSDSGAVRGNAGVTKVNRRRKCTGSTDLITRVQSKIDALRFALESAEDCIMLTMTSWHPDDDPDALRPDILNDGHPGVEPIQPRASNEIAASTTQPIDCGHIPSSSLLGVQQVGPVVSPLSVRPHSADEAIHGYPVFMSSPGFTAAATTVSPYSETQELALGYGVTTAHASPIYLSEDLMYLPSKAPAEHECLSQEHLIPFSSDLPYGELQNQLHEFSNFSSGSLDFVNNFTLHDPLKQDWNDFGDSGPVNHTGEVF</sequence>
<evidence type="ECO:0000313" key="3">
    <source>
        <dbReference type="EMBL" id="KZZ88457.1"/>
    </source>
</evidence>
<dbReference type="InterPro" id="IPR040167">
    <property type="entry name" value="TF_CP2-like"/>
</dbReference>
<evidence type="ECO:0000256" key="1">
    <source>
        <dbReference type="SAM" id="MobiDB-lite"/>
    </source>
</evidence>
<dbReference type="Proteomes" id="UP000242877">
    <property type="component" value="Unassembled WGS sequence"/>
</dbReference>
<dbReference type="OrthoDB" id="4206074at2759"/>
<dbReference type="GO" id="GO:0000978">
    <property type="term" value="F:RNA polymerase II cis-regulatory region sequence-specific DNA binding"/>
    <property type="evidence" value="ECO:0007669"/>
    <property type="project" value="TreeGrafter"/>
</dbReference>
<reference evidence="3 4" key="1">
    <citation type="journal article" date="2016" name="Genome Biol. Evol.">
        <title>Divergent and convergent evolution of fungal pathogenicity.</title>
        <authorList>
            <person name="Shang Y."/>
            <person name="Xiao G."/>
            <person name="Zheng P."/>
            <person name="Cen K."/>
            <person name="Zhan S."/>
            <person name="Wang C."/>
        </authorList>
    </citation>
    <scope>NUCLEOTIDE SEQUENCE [LARGE SCALE GENOMIC DNA]</scope>
    <source>
        <strain evidence="3 4">ARSEF 7405</strain>
    </source>
</reference>
<dbReference type="Pfam" id="PF04516">
    <property type="entry name" value="CP2"/>
    <property type="match status" value="1"/>
</dbReference>
<dbReference type="InterPro" id="IPR007604">
    <property type="entry name" value="CP2"/>
</dbReference>
<protein>
    <submittedName>
        <fullName evidence="3">CP2 transcription factor</fullName>
    </submittedName>
</protein>
<evidence type="ECO:0000313" key="4">
    <source>
        <dbReference type="Proteomes" id="UP000242877"/>
    </source>
</evidence>
<accession>A0A167W6C6</accession>
<comment type="caution">
    <text evidence="3">The sequence shown here is derived from an EMBL/GenBank/DDBJ whole genome shotgun (WGS) entry which is preliminary data.</text>
</comment>
<dbReference type="EMBL" id="AZGZ01000026">
    <property type="protein sequence ID" value="KZZ88457.1"/>
    <property type="molecule type" value="Genomic_DNA"/>
</dbReference>
<gene>
    <name evidence="3" type="ORF">AAP_05029</name>
</gene>